<organism evidence="1 2">
    <name type="scientific">Aromatoleum buckelii</name>
    <dbReference type="NCBI Taxonomy" id="200254"/>
    <lineage>
        <taxon>Bacteria</taxon>
        <taxon>Pseudomonadati</taxon>
        <taxon>Pseudomonadota</taxon>
        <taxon>Betaproteobacteria</taxon>
        <taxon>Rhodocyclales</taxon>
        <taxon>Rhodocyclaceae</taxon>
        <taxon>Aromatoleum</taxon>
    </lineage>
</organism>
<name>A0ABX1N670_9RHOO</name>
<comment type="caution">
    <text evidence="1">The sequence shown here is derived from an EMBL/GenBank/DDBJ whole genome shotgun (WGS) entry which is preliminary data.</text>
</comment>
<proteinExistence type="predicted"/>
<dbReference type="Pfam" id="PF07759">
    <property type="entry name" value="DUF1615"/>
    <property type="match status" value="1"/>
</dbReference>
<dbReference type="EMBL" id="WTVH01000036">
    <property type="protein sequence ID" value="NMF94771.1"/>
    <property type="molecule type" value="Genomic_DNA"/>
</dbReference>
<reference evidence="1" key="1">
    <citation type="submission" date="2019-12" db="EMBL/GenBank/DDBJ databases">
        <title>Comparative genomics gives insights into the taxonomy of the Azoarcus-Aromatoleum group and reveals separate origins of nif in the plant-associated Azoarcus and non-plant-associated Aromatoleum sub-groups.</title>
        <authorList>
            <person name="Lafos M."/>
            <person name="Maluk M."/>
            <person name="Batista M."/>
            <person name="Junghare M."/>
            <person name="Carmona M."/>
            <person name="Faoro H."/>
            <person name="Cruz L.M."/>
            <person name="Battistoni F."/>
            <person name="De Souza E."/>
            <person name="Pedrosa F."/>
            <person name="Chen W.-M."/>
            <person name="Poole P.S."/>
            <person name="Dixon R.A."/>
            <person name="James E.K."/>
        </authorList>
    </citation>
    <scope>NUCLEOTIDE SEQUENCE</scope>
    <source>
        <strain evidence="1">U120</strain>
    </source>
</reference>
<evidence type="ECO:0000313" key="2">
    <source>
        <dbReference type="Proteomes" id="UP000601990"/>
    </source>
</evidence>
<accession>A0ABX1N670</accession>
<protein>
    <submittedName>
        <fullName evidence="1">DUF1615 family protein</fullName>
    </submittedName>
</protein>
<evidence type="ECO:0000313" key="1">
    <source>
        <dbReference type="EMBL" id="NMF94771.1"/>
    </source>
</evidence>
<dbReference type="PROSITE" id="PS51257">
    <property type="entry name" value="PROKAR_LIPOPROTEIN"/>
    <property type="match status" value="1"/>
</dbReference>
<dbReference type="InterPro" id="IPR011673">
    <property type="entry name" value="DUF1615"/>
</dbReference>
<gene>
    <name evidence="1" type="ORF">GO608_15745</name>
</gene>
<sequence length="435" mass="46794">MRKAQGIGNIRGLASAVCTLLAGCAAVPEPVAEVQPPAPVEVRLPKTVRAPAAPAAPPRASVVLPAAPPASEPPEAISSPAPVAPISAPRYPGRQQGVARVLELLPPSVTRDRNGWAGDIFAAFVALRLAPTAENFCAAIAVIEQESGFVADPVVPGLSRIAWREIEARRRRFHIPKLALDAALAKPSPNGQTYKRRLDTLRTEREMSLLYDDMIAELPGGGLLLSGYNPVHTGGPMQVSIAFAEAHARTAGEYGGGVGKGLRNTVFTRPGGLYFGIAHLLDYPAPYHDPLFRFADFNAGHYSSRNAAFQQAVARLAGVKLVLDGDLLRYENGEPSGEASATQKAVTTLSGRLKLDSAEILAALRQEKRDSFARTQLYLRVFAMADQAAGARVPREAMPRIELKSPKIQRKLTTAWFAERVHMRYRACMKRAPVA</sequence>
<keyword evidence="2" id="KW-1185">Reference proteome</keyword>
<dbReference type="Proteomes" id="UP000601990">
    <property type="component" value="Unassembled WGS sequence"/>
</dbReference>